<dbReference type="RefSeq" id="WP_244680060.1">
    <property type="nucleotide sequence ID" value="NZ_JALIRM010000001.1"/>
</dbReference>
<feature type="transmembrane region" description="Helical" evidence="1">
    <location>
        <begin position="6"/>
        <end position="29"/>
    </location>
</feature>
<reference evidence="2 3" key="1">
    <citation type="submission" date="2023-07" db="EMBL/GenBank/DDBJ databases">
        <title>Genomic Encyclopedia of Type Strains, Phase IV (KMG-IV): sequencing the most valuable type-strain genomes for metagenomic binning, comparative biology and taxonomic classification.</title>
        <authorList>
            <person name="Goeker M."/>
        </authorList>
    </citation>
    <scope>NUCLEOTIDE SEQUENCE [LARGE SCALE GENOMIC DNA]</scope>
    <source>
        <strain evidence="2 3">DSM 27848</strain>
    </source>
</reference>
<keyword evidence="1" id="KW-0812">Transmembrane</keyword>
<keyword evidence="1" id="KW-1133">Transmembrane helix</keyword>
<keyword evidence="3" id="KW-1185">Reference proteome</keyword>
<dbReference type="EMBL" id="JAUSUO010000001">
    <property type="protein sequence ID" value="MDQ0341846.1"/>
    <property type="molecule type" value="Genomic_DNA"/>
</dbReference>
<accession>A0ABU0D0D0</accession>
<evidence type="ECO:0000313" key="3">
    <source>
        <dbReference type="Proteomes" id="UP001232343"/>
    </source>
</evidence>
<sequence length="128" mass="15315">MNPILLVFIFFIIAIFSIMAASVWFMNVFTRKYIGEKHMVLEELTKGEVPEIWSRKYKEKQKKFENKGQLEKANRVQSIAIRDYMKKLNKIVSYIQKTSLVDSEETRSSILSELEKTRYCWEEKKIHE</sequence>
<proteinExistence type="predicted"/>
<evidence type="ECO:0000256" key="1">
    <source>
        <dbReference type="SAM" id="Phobius"/>
    </source>
</evidence>
<comment type="caution">
    <text evidence="2">The sequence shown here is derived from an EMBL/GenBank/DDBJ whole genome shotgun (WGS) entry which is preliminary data.</text>
</comment>
<protein>
    <submittedName>
        <fullName evidence="2">Transcriptional regulator</fullName>
    </submittedName>
</protein>
<organism evidence="2 3">
    <name type="scientific">Lederbergia wuyishanensis</name>
    <dbReference type="NCBI Taxonomy" id="1347903"/>
    <lineage>
        <taxon>Bacteria</taxon>
        <taxon>Bacillati</taxon>
        <taxon>Bacillota</taxon>
        <taxon>Bacilli</taxon>
        <taxon>Bacillales</taxon>
        <taxon>Bacillaceae</taxon>
        <taxon>Lederbergia</taxon>
    </lineage>
</organism>
<keyword evidence="1" id="KW-0472">Membrane</keyword>
<gene>
    <name evidence="2" type="ORF">J2S14_000639</name>
</gene>
<name>A0ABU0D0D0_9BACI</name>
<dbReference type="Proteomes" id="UP001232343">
    <property type="component" value="Unassembled WGS sequence"/>
</dbReference>
<evidence type="ECO:0000313" key="2">
    <source>
        <dbReference type="EMBL" id="MDQ0341846.1"/>
    </source>
</evidence>